<keyword evidence="8" id="KW-0804">Transcription</keyword>
<dbReference type="Gene3D" id="3.30.450.20">
    <property type="entry name" value="PAS domain"/>
    <property type="match status" value="1"/>
</dbReference>
<dbReference type="PROSITE" id="PS00041">
    <property type="entry name" value="HTH_ARAC_FAMILY_1"/>
    <property type="match status" value="1"/>
</dbReference>
<evidence type="ECO:0000256" key="4">
    <source>
        <dbReference type="ARBA" id="ARBA00022989"/>
    </source>
</evidence>
<keyword evidence="6" id="KW-0238">DNA-binding</keyword>
<dbReference type="PROSITE" id="PS01124">
    <property type="entry name" value="HTH_ARAC_FAMILY_2"/>
    <property type="match status" value="1"/>
</dbReference>
<keyword evidence="4 9" id="KW-1133">Transmembrane helix</keyword>
<dbReference type="EMBL" id="PZZP01000002">
    <property type="protein sequence ID" value="PTM56575.1"/>
    <property type="molecule type" value="Genomic_DNA"/>
</dbReference>
<dbReference type="GO" id="GO:0005886">
    <property type="term" value="C:plasma membrane"/>
    <property type="evidence" value="ECO:0007669"/>
    <property type="project" value="UniProtKB-SubCell"/>
</dbReference>
<keyword evidence="7 9" id="KW-0472">Membrane</keyword>
<name>A0A2T4Z3X3_9BACL</name>
<feature type="transmembrane region" description="Helical" evidence="9">
    <location>
        <begin position="293"/>
        <end position="315"/>
    </location>
</feature>
<sequence>MLKIVHSLNFFKKMILYGCLVSMVPVIVLGFFSYIKSSNMIQEYVQKDKVQTIQQVRSNLEQTLKTVDHTLNHISDSTLINQALQESLNEYQFRLYRDLRKELAHLQSFDTRVSDVTMVNARKDWVLQNEGVSRLGEYPEREALLSYLDKPYPSAWIVKASRENATHSCDYTVSLVKKLPVRGTDKYGLFLVDIPTCELKEMLSAQNDFEKVIILDQDYRVILHEDDSLVGTSFRDKEYVKNLEMGEEKESGQFQVNIDEKPFTVTFQRSPFNDWIYISLVSIDELTVDSKQIGLFSFTLCVVIVGISFLVIWFGSRRMYRPIQKLMHTIQERMPLAKETKQNEFQLINEQMSDLFLSQSQLEQKVQKHLPQLQSFFMSKLLQGRVKSDEIAEKLSTLGFSPYTARWKHHSIISLQLDSGDHERFSDRDLALLLFAVGNVVEETVPRENRLVPVIDDQTLALVIGSDVSAAERFEDDIYKICETIQGNILKSLNLKASIGISQPFKQWIHVDTAYRQSVESLKWRVQADESVIIHYHPEHHDKKVMQHIYPAHLAQDLLEAVSNADEAQAEDLLKQLLSKLTTEEPSFQDYQMALVRLLHEFIMGMQEMGVSHYQINEESTSLYEQLVAMHKPREIEKWFLKRILRPLIRILRDRRESQYQNLSDAMIDIVHRNYDQDITLEQCADKLHYNANYLSSVFKKETGTTFREYLAQYRLQTAKKWLTETSMTIKEIAEKLRYNNPQNFIRSFRKSEGMTPGQYRMRYGKQPG</sequence>
<keyword evidence="12" id="KW-1185">Reference proteome</keyword>
<keyword evidence="2" id="KW-1003">Cell membrane</keyword>
<evidence type="ECO:0000256" key="9">
    <source>
        <dbReference type="SAM" id="Phobius"/>
    </source>
</evidence>
<dbReference type="SMART" id="SM00342">
    <property type="entry name" value="HTH_ARAC"/>
    <property type="match status" value="1"/>
</dbReference>
<evidence type="ECO:0000256" key="5">
    <source>
        <dbReference type="ARBA" id="ARBA00023015"/>
    </source>
</evidence>
<feature type="domain" description="HTH araC/xylS-type" evidence="10">
    <location>
        <begin position="665"/>
        <end position="763"/>
    </location>
</feature>
<evidence type="ECO:0000256" key="8">
    <source>
        <dbReference type="ARBA" id="ARBA00023163"/>
    </source>
</evidence>
<evidence type="ECO:0000256" key="3">
    <source>
        <dbReference type="ARBA" id="ARBA00022692"/>
    </source>
</evidence>
<comment type="caution">
    <text evidence="11">The sequence shown here is derived from an EMBL/GenBank/DDBJ whole genome shotgun (WGS) entry which is preliminary data.</text>
</comment>
<dbReference type="InterPro" id="IPR033479">
    <property type="entry name" value="dCache_1"/>
</dbReference>
<dbReference type="Gene3D" id="1.10.10.60">
    <property type="entry name" value="Homeodomain-like"/>
    <property type="match status" value="2"/>
</dbReference>
<evidence type="ECO:0000256" key="2">
    <source>
        <dbReference type="ARBA" id="ARBA00022475"/>
    </source>
</evidence>
<comment type="subcellular location">
    <subcellularLocation>
        <location evidence="1">Cell membrane</location>
        <topology evidence="1">Multi-pass membrane protein</topology>
    </subcellularLocation>
</comment>
<accession>A0A2T4Z3X3</accession>
<dbReference type="PANTHER" id="PTHR43280">
    <property type="entry name" value="ARAC-FAMILY TRANSCRIPTIONAL REGULATOR"/>
    <property type="match status" value="1"/>
</dbReference>
<proteinExistence type="predicted"/>
<dbReference type="InterPro" id="IPR018062">
    <property type="entry name" value="HTH_AraC-typ_CS"/>
</dbReference>
<gene>
    <name evidence="11" type="ORF">C8J48_2897</name>
</gene>
<evidence type="ECO:0000259" key="10">
    <source>
        <dbReference type="PROSITE" id="PS01124"/>
    </source>
</evidence>
<feature type="transmembrane region" description="Helical" evidence="9">
    <location>
        <begin position="14"/>
        <end position="35"/>
    </location>
</feature>
<keyword evidence="3 9" id="KW-0812">Transmembrane</keyword>
<dbReference type="SUPFAM" id="SSF46689">
    <property type="entry name" value="Homeodomain-like"/>
    <property type="match status" value="2"/>
</dbReference>
<dbReference type="PANTHER" id="PTHR43280:SF10">
    <property type="entry name" value="REGULATORY PROTEIN POCR"/>
    <property type="match status" value="1"/>
</dbReference>
<organism evidence="11 12">
    <name type="scientific">Desmospora activa DSM 45169</name>
    <dbReference type="NCBI Taxonomy" id="1121389"/>
    <lineage>
        <taxon>Bacteria</taxon>
        <taxon>Bacillati</taxon>
        <taxon>Bacillota</taxon>
        <taxon>Bacilli</taxon>
        <taxon>Bacillales</taxon>
        <taxon>Thermoactinomycetaceae</taxon>
        <taxon>Desmospora</taxon>
    </lineage>
</organism>
<dbReference type="OrthoDB" id="1975037at2"/>
<dbReference type="GO" id="GO:0043565">
    <property type="term" value="F:sequence-specific DNA binding"/>
    <property type="evidence" value="ECO:0007669"/>
    <property type="project" value="InterPro"/>
</dbReference>
<evidence type="ECO:0000256" key="6">
    <source>
        <dbReference type="ARBA" id="ARBA00023125"/>
    </source>
</evidence>
<dbReference type="Proteomes" id="UP000241639">
    <property type="component" value="Unassembled WGS sequence"/>
</dbReference>
<dbReference type="InterPro" id="IPR009057">
    <property type="entry name" value="Homeodomain-like_sf"/>
</dbReference>
<dbReference type="InterPro" id="IPR018060">
    <property type="entry name" value="HTH_AraC"/>
</dbReference>
<dbReference type="AlphaFoldDB" id="A0A2T4Z3X3"/>
<dbReference type="Pfam" id="PF12833">
    <property type="entry name" value="HTH_18"/>
    <property type="match status" value="1"/>
</dbReference>
<dbReference type="GO" id="GO:0003700">
    <property type="term" value="F:DNA-binding transcription factor activity"/>
    <property type="evidence" value="ECO:0007669"/>
    <property type="project" value="InterPro"/>
</dbReference>
<reference evidence="11 12" key="1">
    <citation type="submission" date="2018-04" db="EMBL/GenBank/DDBJ databases">
        <title>Genomic Encyclopedia of Archaeal and Bacterial Type Strains, Phase II (KMG-II): from individual species to whole genera.</title>
        <authorList>
            <person name="Goeker M."/>
        </authorList>
    </citation>
    <scope>NUCLEOTIDE SEQUENCE [LARGE SCALE GENOMIC DNA]</scope>
    <source>
        <strain evidence="11 12">DSM 45169</strain>
    </source>
</reference>
<evidence type="ECO:0000256" key="7">
    <source>
        <dbReference type="ARBA" id="ARBA00023136"/>
    </source>
</evidence>
<evidence type="ECO:0000313" key="11">
    <source>
        <dbReference type="EMBL" id="PTM56575.1"/>
    </source>
</evidence>
<keyword evidence="5" id="KW-0805">Transcription regulation</keyword>
<evidence type="ECO:0000313" key="12">
    <source>
        <dbReference type="Proteomes" id="UP000241639"/>
    </source>
</evidence>
<protein>
    <submittedName>
        <fullName evidence="11">Cache domain-containing protein</fullName>
    </submittedName>
</protein>
<evidence type="ECO:0000256" key="1">
    <source>
        <dbReference type="ARBA" id="ARBA00004651"/>
    </source>
</evidence>
<dbReference type="Pfam" id="PF02743">
    <property type="entry name" value="dCache_1"/>
    <property type="match status" value="1"/>
</dbReference>
<dbReference type="RefSeq" id="WP_107727904.1">
    <property type="nucleotide sequence ID" value="NZ_PZZP01000002.1"/>
</dbReference>